<dbReference type="AlphaFoldDB" id="Q75BB7"/>
<keyword evidence="4" id="KW-0061">Asparagine biosynthesis</keyword>
<dbReference type="RefSeq" id="NP_983745.2">
    <property type="nucleotide sequence ID" value="NM_209098.2"/>
</dbReference>
<dbReference type="SUPFAM" id="SSF56235">
    <property type="entry name" value="N-terminal nucleophile aminohydrolases (Ntn hydrolases)"/>
    <property type="match status" value="1"/>
</dbReference>
<reference evidence="11" key="2">
    <citation type="journal article" date="2013" name="G3 (Bethesda)">
        <title>Genomes of Ashbya fungi isolated from insects reveal four mating-type loci, numerous translocations, lack of transposons, and distinct gene duplications.</title>
        <authorList>
            <person name="Dietrich F.S."/>
            <person name="Voegeli S."/>
            <person name="Kuo S."/>
            <person name="Philippsen P."/>
        </authorList>
    </citation>
    <scope>GENOME REANNOTATION</scope>
    <source>
        <strain evidence="11">ATCC 10895 / CBS 109.51 / FGSC 9923 / NRRL Y-1056</strain>
    </source>
</reference>
<dbReference type="InterPro" id="IPR029055">
    <property type="entry name" value="Ntn_hydrolases_N"/>
</dbReference>
<dbReference type="CDD" id="cd03766">
    <property type="entry name" value="Gn_AT_II_novel"/>
    <property type="match status" value="1"/>
</dbReference>
<reference evidence="10 11" key="1">
    <citation type="journal article" date="2004" name="Science">
        <title>The Ashbya gossypii genome as a tool for mapping the ancient Saccharomyces cerevisiae genome.</title>
        <authorList>
            <person name="Dietrich F.S."/>
            <person name="Voegeli S."/>
            <person name="Brachat S."/>
            <person name="Lerch A."/>
            <person name="Gates K."/>
            <person name="Steiner S."/>
            <person name="Mohr C."/>
            <person name="Pohlmann R."/>
            <person name="Luedi P."/>
            <person name="Choi S."/>
            <person name="Wing R.A."/>
            <person name="Flavier A."/>
            <person name="Gaffney T.D."/>
            <person name="Philippsen P."/>
        </authorList>
    </citation>
    <scope>NUCLEOTIDE SEQUENCE [LARGE SCALE GENOMIC DNA]</scope>
    <source>
        <strain evidence="11">ATCC 10895 / CBS 109.51 / FGSC 9923 / NRRL Y-1056</strain>
    </source>
</reference>
<protein>
    <submittedName>
        <fullName evidence="10">ADL350Cp</fullName>
    </submittedName>
</protein>
<accession>Q75BB7</accession>
<dbReference type="GeneID" id="4619880"/>
<gene>
    <name evidence="10" type="ORF">AGOS_ADL350C</name>
</gene>
<dbReference type="InterPro" id="IPR001962">
    <property type="entry name" value="Asn_synthase"/>
</dbReference>
<dbReference type="OMA" id="HAKICIL"/>
<feature type="domain" description="Asparagine synthetase" evidence="8">
    <location>
        <begin position="404"/>
        <end position="485"/>
    </location>
</feature>
<dbReference type="InterPro" id="IPR014729">
    <property type="entry name" value="Rossmann-like_a/b/a_fold"/>
</dbReference>
<dbReference type="EMBL" id="AE016817">
    <property type="protein sequence ID" value="AAS51569.2"/>
    <property type="molecule type" value="Genomic_DNA"/>
</dbReference>
<feature type="domain" description="Asparagine synthetase" evidence="8">
    <location>
        <begin position="248"/>
        <end position="402"/>
    </location>
</feature>
<evidence type="ECO:0000259" key="9">
    <source>
        <dbReference type="Pfam" id="PF13537"/>
    </source>
</evidence>
<feature type="binding site" evidence="7">
    <location>
        <begin position="385"/>
        <end position="386"/>
    </location>
    <ligand>
        <name>ATP</name>
        <dbReference type="ChEBI" id="CHEBI:30616"/>
    </ligand>
</feature>
<evidence type="ECO:0000256" key="6">
    <source>
        <dbReference type="PIRNR" id="PIRNR001589"/>
    </source>
</evidence>
<organism evidence="10 11">
    <name type="scientific">Eremothecium gossypii (strain ATCC 10895 / CBS 109.51 / FGSC 9923 / NRRL Y-1056)</name>
    <name type="common">Yeast</name>
    <name type="synonym">Ashbya gossypii</name>
    <dbReference type="NCBI Taxonomy" id="284811"/>
    <lineage>
        <taxon>Eukaryota</taxon>
        <taxon>Fungi</taxon>
        <taxon>Dikarya</taxon>
        <taxon>Ascomycota</taxon>
        <taxon>Saccharomycotina</taxon>
        <taxon>Saccharomycetes</taxon>
        <taxon>Saccharomycetales</taxon>
        <taxon>Saccharomycetaceae</taxon>
        <taxon>Eremothecium</taxon>
    </lineage>
</organism>
<dbReference type="PANTHER" id="PTHR45937">
    <property type="entry name" value="ASPARAGINE SYNTHETASE DOMAIN-CONTAINING PROTEIN 1"/>
    <property type="match status" value="1"/>
</dbReference>
<dbReference type="SUPFAM" id="SSF52402">
    <property type="entry name" value="Adenine nucleotide alpha hydrolases-like"/>
    <property type="match status" value="1"/>
</dbReference>
<dbReference type="HOGENOM" id="CLU_012368_2_0_1"/>
<dbReference type="Proteomes" id="UP000000591">
    <property type="component" value="Chromosome IV"/>
</dbReference>
<dbReference type="PANTHER" id="PTHR45937:SF1">
    <property type="entry name" value="ASPARAGINE SYNTHETASE DOMAIN-CONTAINING PROTEIN 1"/>
    <property type="match status" value="1"/>
</dbReference>
<dbReference type="InParanoid" id="Q75BB7"/>
<evidence type="ECO:0000256" key="1">
    <source>
        <dbReference type="ARBA" id="ARBA00022605"/>
    </source>
</evidence>
<dbReference type="STRING" id="284811.Q75BB7"/>
<name>Q75BB7_EREGS</name>
<evidence type="ECO:0000256" key="5">
    <source>
        <dbReference type="ARBA" id="ARBA00022962"/>
    </source>
</evidence>
<dbReference type="CDD" id="cd01991">
    <property type="entry name" value="Asn_synthase_B_C"/>
    <property type="match status" value="1"/>
</dbReference>
<dbReference type="PIRSF" id="PIRSF001589">
    <property type="entry name" value="Asn_synthetase_glu-h"/>
    <property type="match status" value="1"/>
</dbReference>
<keyword evidence="3 6" id="KW-0067">ATP-binding</keyword>
<evidence type="ECO:0000256" key="7">
    <source>
        <dbReference type="PIRSR" id="PIRSR001589-2"/>
    </source>
</evidence>
<evidence type="ECO:0000256" key="4">
    <source>
        <dbReference type="ARBA" id="ARBA00022888"/>
    </source>
</evidence>
<evidence type="ECO:0000259" key="8">
    <source>
        <dbReference type="Pfam" id="PF00733"/>
    </source>
</evidence>
<dbReference type="FunCoup" id="Q75BB7">
    <property type="interactions" value="746"/>
</dbReference>
<sequence>MCGILVHYSEVEADSDRFVEFPERCEPPEVQKHCDGASQEFLRLVPYIMARGPDYASYRLEAGMGLAWFSSVLSLRQPLTPQSMAVGDRYILQFNGELFNEDIQHNDTQYIADLLASWPVTAVIRQMYGEFAYTIFDRQDGLLYFGRDNVGKRSLCYRLDGRELHVASVSGKSQGFLNCDAGVIYTFDVHQKTLRMEERICASPFTVSAHCESAGLEGDLDTLYEILQRSTRQSLESIQPLHSENAKHASVLFSGGVDCSVVAALICEQWSSHKDAVLELLNVAFENPRTGKMPEDAPDRKLAIESAAQLQKLFPEMDIRLVEVDVPYNEYLEVRPSVVDLIYPKQTEMDLSIAIAFYFAARGRGFIHRDRHREPYNRRGLVLFSGLGADELYGGYHKFANKSTEELVVELTRQINNIHDRNLNRDDKVLACHGVEARYPFLDEKVIKASVALPISYKNDKMILRKLARERLHLSGISDMPKRAIQFGARSAKMTKDSSKNGTDIIVQ</sequence>
<feature type="domain" description="Glutamine amidotransferase type-2" evidence="9">
    <location>
        <begin position="89"/>
        <end position="168"/>
    </location>
</feature>
<evidence type="ECO:0000313" key="11">
    <source>
        <dbReference type="Proteomes" id="UP000000591"/>
    </source>
</evidence>
<dbReference type="Gene3D" id="3.40.50.620">
    <property type="entry name" value="HUPs"/>
    <property type="match status" value="1"/>
</dbReference>
<dbReference type="GO" id="GO:0004066">
    <property type="term" value="F:asparagine synthase (glutamine-hydrolyzing) activity"/>
    <property type="evidence" value="ECO:0007669"/>
    <property type="project" value="InterPro"/>
</dbReference>
<keyword evidence="5" id="KW-0315">Glutamine amidotransferase</keyword>
<keyword evidence="2 6" id="KW-0547">Nucleotide-binding</keyword>
<dbReference type="GO" id="GO:0006529">
    <property type="term" value="P:asparagine biosynthetic process"/>
    <property type="evidence" value="ECO:0007669"/>
    <property type="project" value="UniProtKB-KW"/>
</dbReference>
<dbReference type="Pfam" id="PF00733">
    <property type="entry name" value="Asn_synthase"/>
    <property type="match status" value="2"/>
</dbReference>
<dbReference type="InterPro" id="IPR051857">
    <property type="entry name" value="Asn_synthetase_domain"/>
</dbReference>
<evidence type="ECO:0000313" key="10">
    <source>
        <dbReference type="EMBL" id="AAS51569.2"/>
    </source>
</evidence>
<dbReference type="InterPro" id="IPR006426">
    <property type="entry name" value="Asn_synth_AEB"/>
</dbReference>
<dbReference type="OrthoDB" id="10252281at2759"/>
<evidence type="ECO:0000256" key="2">
    <source>
        <dbReference type="ARBA" id="ARBA00022741"/>
    </source>
</evidence>
<evidence type="ECO:0000256" key="3">
    <source>
        <dbReference type="ARBA" id="ARBA00022840"/>
    </source>
</evidence>
<keyword evidence="11" id="KW-1185">Reference proteome</keyword>
<feature type="binding site" evidence="7">
    <location>
        <position position="252"/>
    </location>
    <ligand>
        <name>ATP</name>
        <dbReference type="ChEBI" id="CHEBI:30616"/>
    </ligand>
</feature>
<feature type="binding site" evidence="7">
    <location>
        <position position="283"/>
    </location>
    <ligand>
        <name>ATP</name>
        <dbReference type="ChEBI" id="CHEBI:30616"/>
    </ligand>
</feature>
<dbReference type="eggNOG" id="KOG0573">
    <property type="taxonomic scope" value="Eukaryota"/>
</dbReference>
<dbReference type="Gene3D" id="3.60.20.10">
    <property type="entry name" value="Glutamine Phosphoribosylpyrophosphate, subunit 1, domain 1"/>
    <property type="match status" value="1"/>
</dbReference>
<dbReference type="Pfam" id="PF13537">
    <property type="entry name" value="GATase_7"/>
    <property type="match status" value="1"/>
</dbReference>
<dbReference type="InterPro" id="IPR017932">
    <property type="entry name" value="GATase_2_dom"/>
</dbReference>
<dbReference type="KEGG" id="ago:AGOS_ADL350C"/>
<dbReference type="GO" id="GO:0005524">
    <property type="term" value="F:ATP binding"/>
    <property type="evidence" value="ECO:0007669"/>
    <property type="project" value="UniProtKB-KW"/>
</dbReference>
<feature type="binding site" evidence="7">
    <location>
        <position position="107"/>
    </location>
    <ligand>
        <name>L-glutamine</name>
        <dbReference type="ChEBI" id="CHEBI:58359"/>
    </ligand>
</feature>
<proteinExistence type="predicted"/>
<keyword evidence="1" id="KW-0028">Amino-acid biosynthesis</keyword>